<reference evidence="4 5" key="1">
    <citation type="submission" date="2018-11" db="EMBL/GenBank/DDBJ databases">
        <authorList>
            <person name="Li F."/>
        </authorList>
    </citation>
    <scope>NUCLEOTIDE SEQUENCE [LARGE SCALE GENOMIC DNA]</scope>
    <source>
        <strain evidence="4 5">KIS18-7</strain>
    </source>
</reference>
<feature type="compositionally biased region" description="Low complexity" evidence="1">
    <location>
        <begin position="417"/>
        <end position="427"/>
    </location>
</feature>
<dbReference type="AlphaFoldDB" id="A0A3N0E0V1"/>
<dbReference type="PRINTS" id="PR01217">
    <property type="entry name" value="PRICHEXTENSN"/>
</dbReference>
<feature type="region of interest" description="Disordered" evidence="1">
    <location>
        <begin position="397"/>
        <end position="465"/>
    </location>
</feature>
<proteinExistence type="predicted"/>
<evidence type="ECO:0008006" key="6">
    <source>
        <dbReference type="Google" id="ProtNLM"/>
    </source>
</evidence>
<dbReference type="PROSITE" id="PS51318">
    <property type="entry name" value="TAT"/>
    <property type="match status" value="1"/>
</dbReference>
<keyword evidence="2" id="KW-0472">Membrane</keyword>
<sequence length="633" mass="64270">MPLSLPSFARVLKRSTLAAAALAGTAAALVASSVAAPFVLAAAPDSSAQHAYVVKITNKGAYPDSDATILGTIDAALQRWVVESNGALTSFTRVGTGFTELKTATDCQSQSSLWDEAEKLFPDVDFGGSSGNHLIVMGPSACTGGHGTIGSDGMTSGGEVTFSYDPAKSPQTLLHELGHNFGLMHAHSLMCDPTCTDVEYGDRYAIMGVTTSSTPAYVPASLDSYERQLLGIDDSCEIHDASLPTEVPSASRTYTLSPRGTDSGERGLRITDPITGAVYYLDFRDGAGRDSGAYYVGTSTSSSAGWFRDGVTVEQVVHDSDGRAVSQLLSFPDAKNVPIYARVAGESFDQGGVHVAVNQVGAPGDPSAVASVTVTLSRAPGVTAAADQLADACENEAVAPPPAPTLSPTDAAPTVSPTQTPTGEPTPTLNPTPTTAPTPEPTASLPTPDLPTSVPTPLPTTVPTAVPTALPTDLLTLVPTGLPSAVPTALPTALPSALPTALPTALPPDLPTTLPTDAATGPSATSAPTGPPTAPGPSATTPPAPSPSVTLAPPPTTGPPTTAPPTTGGPTHEPPDDTSHHQPRPPRHGLLPSTGSPRLLLAEIAAAAFALTFGLVLVLAGRRPTARPAGRVR</sequence>
<dbReference type="InterPro" id="IPR024079">
    <property type="entry name" value="MetalloPept_cat_dom_sf"/>
</dbReference>
<comment type="caution">
    <text evidence="4">The sequence shown here is derived from an EMBL/GenBank/DDBJ whole genome shotgun (WGS) entry which is preliminary data.</text>
</comment>
<feature type="compositionally biased region" description="Low complexity" evidence="1">
    <location>
        <begin position="511"/>
        <end position="528"/>
    </location>
</feature>
<protein>
    <recommendedName>
        <fullName evidence="6">Peptidase M11 gametolysin domain-containing protein</fullName>
    </recommendedName>
</protein>
<accession>A0A3N0E0V1</accession>
<keyword evidence="2" id="KW-1133">Transmembrane helix</keyword>
<dbReference type="InterPro" id="IPR006311">
    <property type="entry name" value="TAT_signal"/>
</dbReference>
<keyword evidence="3" id="KW-0732">Signal</keyword>
<evidence type="ECO:0000256" key="1">
    <source>
        <dbReference type="SAM" id="MobiDB-lite"/>
    </source>
</evidence>
<feature type="compositionally biased region" description="Low complexity" evidence="1">
    <location>
        <begin position="441"/>
        <end position="453"/>
    </location>
</feature>
<dbReference type="RefSeq" id="WP_123232610.1">
    <property type="nucleotide sequence ID" value="NZ_RJSG01000001.1"/>
</dbReference>
<dbReference type="GO" id="GO:0008237">
    <property type="term" value="F:metallopeptidase activity"/>
    <property type="evidence" value="ECO:0007669"/>
    <property type="project" value="InterPro"/>
</dbReference>
<evidence type="ECO:0000313" key="5">
    <source>
        <dbReference type="Proteomes" id="UP000277094"/>
    </source>
</evidence>
<evidence type="ECO:0000256" key="2">
    <source>
        <dbReference type="SAM" id="Phobius"/>
    </source>
</evidence>
<evidence type="ECO:0000256" key="3">
    <source>
        <dbReference type="SAM" id="SignalP"/>
    </source>
</evidence>
<keyword evidence="5" id="KW-1185">Reference proteome</keyword>
<feature type="signal peptide" evidence="3">
    <location>
        <begin position="1"/>
        <end position="41"/>
    </location>
</feature>
<keyword evidence="2" id="KW-0812">Transmembrane</keyword>
<organism evidence="4 5">
    <name type="scientific">Nocardioides marmorisolisilvae</name>
    <dbReference type="NCBI Taxonomy" id="1542737"/>
    <lineage>
        <taxon>Bacteria</taxon>
        <taxon>Bacillati</taxon>
        <taxon>Actinomycetota</taxon>
        <taxon>Actinomycetes</taxon>
        <taxon>Propionibacteriales</taxon>
        <taxon>Nocardioidaceae</taxon>
        <taxon>Nocardioides</taxon>
    </lineage>
</organism>
<dbReference type="SUPFAM" id="SSF55486">
    <property type="entry name" value="Metalloproteases ('zincins'), catalytic domain"/>
    <property type="match status" value="1"/>
</dbReference>
<feature type="region of interest" description="Disordered" evidence="1">
    <location>
        <begin position="501"/>
        <end position="594"/>
    </location>
</feature>
<feature type="transmembrane region" description="Helical" evidence="2">
    <location>
        <begin position="599"/>
        <end position="621"/>
    </location>
</feature>
<feature type="chain" id="PRO_5039707251" description="Peptidase M11 gametolysin domain-containing protein" evidence="3">
    <location>
        <begin position="42"/>
        <end position="633"/>
    </location>
</feature>
<gene>
    <name evidence="4" type="ORF">EFL95_03475</name>
</gene>
<dbReference type="Gene3D" id="3.40.390.10">
    <property type="entry name" value="Collagenase (Catalytic Domain)"/>
    <property type="match status" value="1"/>
</dbReference>
<dbReference type="Proteomes" id="UP000277094">
    <property type="component" value="Unassembled WGS sequence"/>
</dbReference>
<feature type="compositionally biased region" description="Pro residues" evidence="1">
    <location>
        <begin position="529"/>
        <end position="563"/>
    </location>
</feature>
<dbReference type="OrthoDB" id="220114at2"/>
<dbReference type="EMBL" id="RJSG01000001">
    <property type="protein sequence ID" value="RNL81406.1"/>
    <property type="molecule type" value="Genomic_DNA"/>
</dbReference>
<feature type="compositionally biased region" description="Pro residues" evidence="1">
    <location>
        <begin position="428"/>
        <end position="440"/>
    </location>
</feature>
<name>A0A3N0E0V1_9ACTN</name>
<evidence type="ECO:0000313" key="4">
    <source>
        <dbReference type="EMBL" id="RNL81406.1"/>
    </source>
</evidence>